<accession>A0A317C8G1</accession>
<comment type="caution">
    <text evidence="3">The sequence shown here is derived from an EMBL/GenBank/DDBJ whole genome shotgun (WGS) entry which is preliminary data.</text>
</comment>
<dbReference type="EMBL" id="QGKL01000039">
    <property type="protein sequence ID" value="PWQ94541.1"/>
    <property type="molecule type" value="Genomic_DNA"/>
</dbReference>
<dbReference type="Proteomes" id="UP000245506">
    <property type="component" value="Unassembled WGS sequence"/>
</dbReference>
<sequence>MLADILYGLLLFVCALAVIGVFRHIRSLRRSNSIPSEQLFILMFVLLLGVCLGYLLLNSQINKLDLVEDDQGHTEKQVFIEKLYPPLVLSQDHLNNQVTSLKSLQKQIVALRDEHPQQKERLQFSYSVWSRERKELVILKSDLDKAVHRAWSYRKTKDNSFVENKFSREAVDWDKAIKSRLSEYQESQLQVTNSMLDNVMLQRQNLSELVIGNKVIAKANATLTQSAFSIATVDKLVEALAIRSPKRVALLESMTQAISVAIQKRREVRNYALDKPNLQTALQRVMDDWFALERRSIYYRDQVLHAVQADYLARILGVNQRDNQIVRLEREINKVLPVLLNKLKASNVNLEKSYQLSPS</sequence>
<evidence type="ECO:0000256" key="1">
    <source>
        <dbReference type="SAM" id="Coils"/>
    </source>
</evidence>
<evidence type="ECO:0000313" key="4">
    <source>
        <dbReference type="Proteomes" id="UP000245506"/>
    </source>
</evidence>
<gene>
    <name evidence="3" type="ORF">DKT75_14690</name>
</gene>
<keyword evidence="2" id="KW-0812">Transmembrane</keyword>
<dbReference type="OrthoDB" id="5623245at2"/>
<feature type="transmembrane region" description="Helical" evidence="2">
    <location>
        <begin position="37"/>
        <end position="57"/>
    </location>
</feature>
<dbReference type="RefSeq" id="WP_109824190.1">
    <property type="nucleotide sequence ID" value="NZ_QGKL01000039.1"/>
</dbReference>
<reference evidence="3 4" key="1">
    <citation type="submission" date="2018-05" db="EMBL/GenBank/DDBJ databases">
        <title>Leucothrix arctica sp. nov., isolated from Arctic seawater.</title>
        <authorList>
            <person name="Choi A."/>
            <person name="Baek K."/>
        </authorList>
    </citation>
    <scope>NUCLEOTIDE SEQUENCE [LARGE SCALE GENOMIC DNA]</scope>
    <source>
        <strain evidence="3 4">IMCC9719</strain>
    </source>
</reference>
<organism evidence="3 4">
    <name type="scientific">Leucothrix arctica</name>
    <dbReference type="NCBI Taxonomy" id="1481894"/>
    <lineage>
        <taxon>Bacteria</taxon>
        <taxon>Pseudomonadati</taxon>
        <taxon>Pseudomonadota</taxon>
        <taxon>Gammaproteobacteria</taxon>
        <taxon>Thiotrichales</taxon>
        <taxon>Thiotrichaceae</taxon>
        <taxon>Leucothrix</taxon>
    </lineage>
</organism>
<keyword evidence="1" id="KW-0175">Coiled coil</keyword>
<evidence type="ECO:0000313" key="3">
    <source>
        <dbReference type="EMBL" id="PWQ94541.1"/>
    </source>
</evidence>
<keyword evidence="2" id="KW-1133">Transmembrane helix</keyword>
<keyword evidence="4" id="KW-1185">Reference proteome</keyword>
<protein>
    <submittedName>
        <fullName evidence="3">Uncharacterized protein</fullName>
    </submittedName>
</protein>
<evidence type="ECO:0000256" key="2">
    <source>
        <dbReference type="SAM" id="Phobius"/>
    </source>
</evidence>
<dbReference type="AlphaFoldDB" id="A0A317C8G1"/>
<feature type="coiled-coil region" evidence="1">
    <location>
        <begin position="94"/>
        <end position="121"/>
    </location>
</feature>
<feature type="transmembrane region" description="Helical" evidence="2">
    <location>
        <begin position="6"/>
        <end position="25"/>
    </location>
</feature>
<name>A0A317C8G1_9GAMM</name>
<keyword evidence="2" id="KW-0472">Membrane</keyword>
<proteinExistence type="predicted"/>